<name>A0A8T2NYR4_9TELE</name>
<dbReference type="AlphaFoldDB" id="A0A8T2NYR4"/>
<reference evidence="11" key="1">
    <citation type="thesis" date="2021" institute="BYU ScholarsArchive" country="Provo, UT, USA">
        <title>Applications of and Algorithms for Genome Assembly and Genomic Analyses with an Emphasis on Marine Teleosts.</title>
        <authorList>
            <person name="Pickett B.D."/>
        </authorList>
    </citation>
    <scope>NUCLEOTIDE SEQUENCE</scope>
    <source>
        <strain evidence="11">HI-2016</strain>
    </source>
</reference>
<dbReference type="Proteomes" id="UP000824540">
    <property type="component" value="Unassembled WGS sequence"/>
</dbReference>
<dbReference type="PANTHER" id="PTHR16795:SF14">
    <property type="entry name" value="LIMBIN"/>
    <property type="match status" value="1"/>
</dbReference>
<keyword evidence="6" id="KW-1133">Transmembrane helix</keyword>
<proteinExistence type="predicted"/>
<sequence>MSPALETAGALGPSGIQLPLPSATPLCPSPLQNCHGAPWVGKALWEEEQPHRASPVTNREEQREASVAEDQLSLLLEKAQKELVLVKQGLDEALTRERSAMHCGLVKKRRGLISDKEHKQKQKELSAVSRTCEESLDPAHYLTCWQNLLMAQCLELGELINNLDEEAAADIRKVTMRAIHSAVVEAKAIQPSTAQALLGLGAPPFLLQQELVGAALSEAQERLHQEGKAAVRTLQRTRDTLQDCMELELQEQQALRQRGRTFFQ</sequence>
<evidence type="ECO:0000256" key="6">
    <source>
        <dbReference type="ARBA" id="ARBA00022989"/>
    </source>
</evidence>
<evidence type="ECO:0000256" key="4">
    <source>
        <dbReference type="ARBA" id="ARBA00022490"/>
    </source>
</evidence>
<keyword evidence="10" id="KW-0175">Coiled coil</keyword>
<gene>
    <name evidence="11" type="ORF">JZ751_008639</name>
</gene>
<evidence type="ECO:0000256" key="5">
    <source>
        <dbReference type="ARBA" id="ARBA00022692"/>
    </source>
</evidence>
<feature type="coiled-coil region" evidence="10">
    <location>
        <begin position="58"/>
        <end position="96"/>
    </location>
</feature>
<keyword evidence="3" id="KW-1003">Cell membrane</keyword>
<evidence type="ECO:0000256" key="3">
    <source>
        <dbReference type="ARBA" id="ARBA00022475"/>
    </source>
</evidence>
<keyword evidence="4" id="KW-0963">Cytoplasm</keyword>
<dbReference type="GO" id="GO:0007224">
    <property type="term" value="P:smoothened signaling pathway"/>
    <property type="evidence" value="ECO:0007669"/>
    <property type="project" value="InterPro"/>
</dbReference>
<evidence type="ECO:0000256" key="2">
    <source>
        <dbReference type="ARBA" id="ARBA00004162"/>
    </source>
</evidence>
<evidence type="ECO:0000313" key="11">
    <source>
        <dbReference type="EMBL" id="KAG9345495.1"/>
    </source>
</evidence>
<keyword evidence="12" id="KW-1185">Reference proteome</keyword>
<protein>
    <submittedName>
        <fullName evidence="11">Uncharacterized protein</fullName>
    </submittedName>
</protein>
<dbReference type="EMBL" id="JAFBMS010000017">
    <property type="protein sequence ID" value="KAG9345495.1"/>
    <property type="molecule type" value="Genomic_DNA"/>
</dbReference>
<dbReference type="PANTHER" id="PTHR16795">
    <property type="entry name" value="LIMBIN/ELLIS-VAN CREVELD PROTEIN"/>
    <property type="match status" value="1"/>
</dbReference>
<evidence type="ECO:0000256" key="8">
    <source>
        <dbReference type="ARBA" id="ARBA00023212"/>
    </source>
</evidence>
<comment type="subcellular location">
    <subcellularLocation>
        <location evidence="2">Cell membrane</location>
        <topology evidence="2">Single-pass membrane protein</topology>
    </subcellularLocation>
    <subcellularLocation>
        <location evidence="1">Cytoplasm</location>
        <location evidence="1">Cytoskeleton</location>
        <location evidence="1">Cilium basal body</location>
    </subcellularLocation>
</comment>
<evidence type="ECO:0000256" key="9">
    <source>
        <dbReference type="ARBA" id="ARBA00023273"/>
    </source>
</evidence>
<evidence type="ECO:0000313" key="12">
    <source>
        <dbReference type="Proteomes" id="UP000824540"/>
    </source>
</evidence>
<dbReference type="GO" id="GO:0060170">
    <property type="term" value="C:ciliary membrane"/>
    <property type="evidence" value="ECO:0007669"/>
    <property type="project" value="TreeGrafter"/>
</dbReference>
<evidence type="ECO:0000256" key="10">
    <source>
        <dbReference type="SAM" id="Coils"/>
    </source>
</evidence>
<keyword evidence="5" id="KW-0812">Transmembrane</keyword>
<evidence type="ECO:0000256" key="1">
    <source>
        <dbReference type="ARBA" id="ARBA00004120"/>
    </source>
</evidence>
<keyword evidence="8" id="KW-0206">Cytoskeleton</keyword>
<comment type="caution">
    <text evidence="11">The sequence shown here is derived from an EMBL/GenBank/DDBJ whole genome shotgun (WGS) entry which is preliminary data.</text>
</comment>
<organism evidence="11 12">
    <name type="scientific">Albula glossodonta</name>
    <name type="common">roundjaw bonefish</name>
    <dbReference type="NCBI Taxonomy" id="121402"/>
    <lineage>
        <taxon>Eukaryota</taxon>
        <taxon>Metazoa</taxon>
        <taxon>Chordata</taxon>
        <taxon>Craniata</taxon>
        <taxon>Vertebrata</taxon>
        <taxon>Euteleostomi</taxon>
        <taxon>Actinopterygii</taxon>
        <taxon>Neopterygii</taxon>
        <taxon>Teleostei</taxon>
        <taxon>Albuliformes</taxon>
        <taxon>Albulidae</taxon>
        <taxon>Albula</taxon>
    </lineage>
</organism>
<evidence type="ECO:0000256" key="7">
    <source>
        <dbReference type="ARBA" id="ARBA00023136"/>
    </source>
</evidence>
<accession>A0A8T2NYR4</accession>
<keyword evidence="7" id="KW-0472">Membrane</keyword>
<dbReference type="OrthoDB" id="8852462at2759"/>
<dbReference type="InterPro" id="IPR026501">
    <property type="entry name" value="Limbin/EVC"/>
</dbReference>
<dbReference type="GO" id="GO:0098797">
    <property type="term" value="C:plasma membrane protein complex"/>
    <property type="evidence" value="ECO:0007669"/>
    <property type="project" value="TreeGrafter"/>
</dbReference>
<keyword evidence="9" id="KW-0966">Cell projection</keyword>